<dbReference type="Gene3D" id="2.40.420.20">
    <property type="match status" value="1"/>
</dbReference>
<feature type="domain" description="CusB-like beta-barrel" evidence="3">
    <location>
        <begin position="275"/>
        <end position="346"/>
    </location>
</feature>
<name>A0AAU7Z9J2_9BACT</name>
<dbReference type="SUPFAM" id="SSF111369">
    <property type="entry name" value="HlyD-like secretion proteins"/>
    <property type="match status" value="2"/>
</dbReference>
<dbReference type="InterPro" id="IPR058647">
    <property type="entry name" value="BSH_CzcB-like"/>
</dbReference>
<feature type="domain" description="CzcB-like barrel-sandwich hybrid" evidence="5">
    <location>
        <begin position="75"/>
        <end position="267"/>
    </location>
</feature>
<feature type="domain" description="Multidrug resistance protein MdtA-like C-terminal permuted SH3" evidence="4">
    <location>
        <begin position="350"/>
        <end position="410"/>
    </location>
</feature>
<dbReference type="GO" id="GO:0015562">
    <property type="term" value="F:efflux transmembrane transporter activity"/>
    <property type="evidence" value="ECO:0007669"/>
    <property type="project" value="TreeGrafter"/>
</dbReference>
<dbReference type="Gene3D" id="2.40.30.170">
    <property type="match status" value="1"/>
</dbReference>
<feature type="region of interest" description="Disordered" evidence="2">
    <location>
        <begin position="411"/>
        <end position="441"/>
    </location>
</feature>
<accession>A0AAU7Z9J2</accession>
<evidence type="ECO:0000259" key="5">
    <source>
        <dbReference type="Pfam" id="PF25973"/>
    </source>
</evidence>
<comment type="similarity">
    <text evidence="1">Belongs to the membrane fusion protein (MFP) (TC 8.A.1) family.</text>
</comment>
<dbReference type="Pfam" id="PF25954">
    <property type="entry name" value="Beta-barrel_RND_2"/>
    <property type="match status" value="1"/>
</dbReference>
<dbReference type="Pfam" id="PF25967">
    <property type="entry name" value="RND-MFP_C"/>
    <property type="match status" value="1"/>
</dbReference>
<dbReference type="NCBIfam" id="TIGR01730">
    <property type="entry name" value="RND_mfp"/>
    <property type="match status" value="1"/>
</dbReference>
<reference evidence="6" key="2">
    <citation type="journal article" date="2024" name="Environ. Microbiol.">
        <title>Genome analysis and description of Tunturibacter gen. nov. expands the diversity of Terriglobia in tundra soils.</title>
        <authorList>
            <person name="Messyasz A."/>
            <person name="Mannisto M.K."/>
            <person name="Kerkhof L.J."/>
            <person name="Haggblom M.M."/>
        </authorList>
    </citation>
    <scope>NUCLEOTIDE SEQUENCE</scope>
    <source>
        <strain evidence="6">M8UP23</strain>
    </source>
</reference>
<dbReference type="EMBL" id="CP132932">
    <property type="protein sequence ID" value="XCB25146.1"/>
    <property type="molecule type" value="Genomic_DNA"/>
</dbReference>
<dbReference type="GO" id="GO:1990281">
    <property type="term" value="C:efflux pump complex"/>
    <property type="evidence" value="ECO:0007669"/>
    <property type="project" value="TreeGrafter"/>
</dbReference>
<feature type="compositionally biased region" description="Basic and acidic residues" evidence="2">
    <location>
        <begin position="416"/>
        <end position="441"/>
    </location>
</feature>
<dbReference type="InterPro" id="IPR006143">
    <property type="entry name" value="RND_pump_MFP"/>
</dbReference>
<dbReference type="Gene3D" id="2.40.50.100">
    <property type="match status" value="1"/>
</dbReference>
<reference evidence="6" key="1">
    <citation type="submission" date="2023-08" db="EMBL/GenBank/DDBJ databases">
        <authorList>
            <person name="Messyasz A."/>
            <person name="Mannisto M.K."/>
            <person name="Kerkhof L.J."/>
            <person name="Haggblom M."/>
        </authorList>
    </citation>
    <scope>NUCLEOTIDE SEQUENCE</scope>
    <source>
        <strain evidence="6">M8UP23</strain>
    </source>
</reference>
<dbReference type="KEGG" id="temp:RBB75_11840"/>
<dbReference type="InterPro" id="IPR058792">
    <property type="entry name" value="Beta-barrel_RND_2"/>
</dbReference>
<organism evidence="6">
    <name type="scientific">Tunturiibacter empetritectus</name>
    <dbReference type="NCBI Taxonomy" id="3069691"/>
    <lineage>
        <taxon>Bacteria</taxon>
        <taxon>Pseudomonadati</taxon>
        <taxon>Acidobacteriota</taxon>
        <taxon>Terriglobia</taxon>
        <taxon>Terriglobales</taxon>
        <taxon>Acidobacteriaceae</taxon>
        <taxon>Tunturiibacter</taxon>
    </lineage>
</organism>
<dbReference type="InterPro" id="IPR058627">
    <property type="entry name" value="MdtA-like_C"/>
</dbReference>
<evidence type="ECO:0000313" key="6">
    <source>
        <dbReference type="EMBL" id="XCB25146.1"/>
    </source>
</evidence>
<evidence type="ECO:0000259" key="3">
    <source>
        <dbReference type="Pfam" id="PF25954"/>
    </source>
</evidence>
<dbReference type="Gene3D" id="1.10.287.470">
    <property type="entry name" value="Helix hairpin bin"/>
    <property type="match status" value="1"/>
</dbReference>
<sequence>MADKMVTTTTQRAGTPSLAVSLLFLSASLLLQSGCKKADDSADKPVVTVQAVHPTSGSITEEIDADAILAPVAQAAILPKVTAPVRKFYVQRGSHVKAGQLVATLENEDLAAAAMDNKGAFDAAQGAYATATQSAVPEEQTRSRLDLEQAKATLDLDNSILEARKQLLAQGAIPGRDYDTARTTALQAQAAYDIAKQKYEALTKVGTSASLESAKGTLASAKGKYLGAQAQLSYTNIRTPISGVVTDRPLFAGETAAAGTPVVTVMDTSFMIAKLHVAQIQAQRLSLGSPATITVPGVEEPVDAKVSLISPALDPGSTTVEVWLRVPNSKGHLKAGTSVRATLKGKTVENALLIPTEAVQRSPEGAGKIVMVVGADGAAAKRAVTVGIQTDESAEILSGLKPSDTVITTGGYGLDEGTKVKVGPAEEKGSAGKSDDDAGGK</sequence>
<gene>
    <name evidence="6" type="ORF">RBB75_11840</name>
</gene>
<proteinExistence type="inferred from homology"/>
<dbReference type="RefSeq" id="WP_353068218.1">
    <property type="nucleotide sequence ID" value="NZ_CP132932.1"/>
</dbReference>
<protein>
    <submittedName>
        <fullName evidence="6">Efflux RND transporter periplasmic adaptor subunit</fullName>
    </submittedName>
</protein>
<evidence type="ECO:0000259" key="4">
    <source>
        <dbReference type="Pfam" id="PF25967"/>
    </source>
</evidence>
<dbReference type="PANTHER" id="PTHR30469">
    <property type="entry name" value="MULTIDRUG RESISTANCE PROTEIN MDTA"/>
    <property type="match status" value="1"/>
</dbReference>
<dbReference type="Pfam" id="PF25973">
    <property type="entry name" value="BSH_CzcB"/>
    <property type="match status" value="1"/>
</dbReference>
<dbReference type="AlphaFoldDB" id="A0AAU7Z9J2"/>
<evidence type="ECO:0000256" key="2">
    <source>
        <dbReference type="SAM" id="MobiDB-lite"/>
    </source>
</evidence>
<evidence type="ECO:0000256" key="1">
    <source>
        <dbReference type="ARBA" id="ARBA00009477"/>
    </source>
</evidence>